<organism evidence="1 2">
    <name type="scientific">Streptomyces synnematoformans</name>
    <dbReference type="NCBI Taxonomy" id="415721"/>
    <lineage>
        <taxon>Bacteria</taxon>
        <taxon>Bacillati</taxon>
        <taxon>Actinomycetota</taxon>
        <taxon>Actinomycetes</taxon>
        <taxon>Kitasatosporales</taxon>
        <taxon>Streptomycetaceae</taxon>
        <taxon>Streptomyces</taxon>
    </lineage>
</organism>
<dbReference type="EMBL" id="BAAAPF010000176">
    <property type="protein sequence ID" value="GAA2136618.1"/>
    <property type="molecule type" value="Genomic_DNA"/>
</dbReference>
<evidence type="ECO:0000313" key="1">
    <source>
        <dbReference type="EMBL" id="GAA2136618.1"/>
    </source>
</evidence>
<proteinExistence type="predicted"/>
<comment type="caution">
    <text evidence="1">The sequence shown here is derived from an EMBL/GenBank/DDBJ whole genome shotgun (WGS) entry which is preliminary data.</text>
</comment>
<protein>
    <submittedName>
        <fullName evidence="1">Dihydrodipicolinate synthase family protein</fullName>
    </submittedName>
</protein>
<dbReference type="InterPro" id="IPR009334">
    <property type="entry name" value="DUF993"/>
</dbReference>
<dbReference type="SUPFAM" id="SSF51569">
    <property type="entry name" value="Aldolase"/>
    <property type="match status" value="1"/>
</dbReference>
<sequence>MTAVPLPRPGGVLEAYEPRAEPAPALAAGGPRPSCRTVFAAAHVVADPYADTGPGDPDSPAAVDWDATLAYRRHLWSHGLAVAEAMDTAQRGMGLDWPRAAELIRRSAAEAAAHGGRVACGAATDPLAAAGATVADVRAAYEEQLALVEDAGAQAVLMASRALAACARGPGDYVETYGSLLRQAREPVILHWLGDMFDPALAGYWGSSDLDAATDTFLDVIAQHPDKVDGVKVSLLDASREVALRRRLPRGVRCYTGDDFHYPELIEGDEHGFSHALLGVFDPLAPLAAEAVRTLDTGDAAGFRKALDPTVPLARHLFQAPTRFYKTGVVFLAWLGGHQSHFTMVGGQQSARSLPHLARVYELADTLGLFPEPQRAAERMISFLAVHGVVR</sequence>
<dbReference type="Gene3D" id="3.20.20.70">
    <property type="entry name" value="Aldolase class I"/>
    <property type="match status" value="1"/>
</dbReference>
<gene>
    <name evidence="1" type="ORF">GCM10009802_45520</name>
</gene>
<keyword evidence="2" id="KW-1185">Reference proteome</keyword>
<reference evidence="2" key="1">
    <citation type="journal article" date="2019" name="Int. J. Syst. Evol. Microbiol.">
        <title>The Global Catalogue of Microorganisms (GCM) 10K type strain sequencing project: providing services to taxonomists for standard genome sequencing and annotation.</title>
        <authorList>
            <consortium name="The Broad Institute Genomics Platform"/>
            <consortium name="The Broad Institute Genome Sequencing Center for Infectious Disease"/>
            <person name="Wu L."/>
            <person name="Ma J."/>
        </authorList>
    </citation>
    <scope>NUCLEOTIDE SEQUENCE [LARGE SCALE GENOMIC DNA]</scope>
    <source>
        <strain evidence="2">JCM 15481</strain>
    </source>
</reference>
<dbReference type="InterPro" id="IPR013785">
    <property type="entry name" value="Aldolase_TIM"/>
</dbReference>
<dbReference type="Pfam" id="PF06187">
    <property type="entry name" value="DUF993"/>
    <property type="match status" value="1"/>
</dbReference>
<evidence type="ECO:0000313" key="2">
    <source>
        <dbReference type="Proteomes" id="UP001500443"/>
    </source>
</evidence>
<name>A0ABP5KS96_9ACTN</name>
<dbReference type="RefSeq" id="WP_344291861.1">
    <property type="nucleotide sequence ID" value="NZ_BAAAPF010000176.1"/>
</dbReference>
<accession>A0ABP5KS96</accession>
<dbReference type="Proteomes" id="UP001500443">
    <property type="component" value="Unassembled WGS sequence"/>
</dbReference>